<dbReference type="PROSITE" id="PS51177">
    <property type="entry name" value="LUMAZINE_BIND"/>
    <property type="match status" value="2"/>
</dbReference>
<evidence type="ECO:0000256" key="6">
    <source>
        <dbReference type="ARBA" id="ARBA00013950"/>
    </source>
</evidence>
<evidence type="ECO:0000256" key="4">
    <source>
        <dbReference type="ARBA" id="ARBA00011233"/>
    </source>
</evidence>
<evidence type="ECO:0000256" key="1">
    <source>
        <dbReference type="ARBA" id="ARBA00000968"/>
    </source>
</evidence>
<proteinExistence type="predicted"/>
<feature type="repeat" description="Lumazine-binding" evidence="11">
    <location>
        <begin position="1"/>
        <end position="96"/>
    </location>
</feature>
<dbReference type="InterPro" id="IPR026017">
    <property type="entry name" value="Lumazine-bd_dom"/>
</dbReference>
<dbReference type="Gene3D" id="2.40.30.20">
    <property type="match status" value="2"/>
</dbReference>
<dbReference type="EC" id="2.5.1.9" evidence="5 10"/>
<feature type="domain" description="Lumazine-binding" evidence="12">
    <location>
        <begin position="1"/>
        <end position="96"/>
    </location>
</feature>
<evidence type="ECO:0000256" key="5">
    <source>
        <dbReference type="ARBA" id="ARBA00012827"/>
    </source>
</evidence>
<dbReference type="CDD" id="cd00402">
    <property type="entry name" value="Riboflavin_synthase_like"/>
    <property type="match status" value="1"/>
</dbReference>
<dbReference type="GO" id="GO:0009231">
    <property type="term" value="P:riboflavin biosynthetic process"/>
    <property type="evidence" value="ECO:0007669"/>
    <property type="project" value="UniProtKB-KW"/>
</dbReference>
<evidence type="ECO:0000256" key="10">
    <source>
        <dbReference type="NCBIfam" id="TIGR00187"/>
    </source>
</evidence>
<comment type="catalytic activity">
    <reaction evidence="1">
        <text>2 6,7-dimethyl-8-(1-D-ribityl)lumazine + H(+) = 5-amino-6-(D-ribitylamino)uracil + riboflavin</text>
        <dbReference type="Rhea" id="RHEA:20772"/>
        <dbReference type="ChEBI" id="CHEBI:15378"/>
        <dbReference type="ChEBI" id="CHEBI:15934"/>
        <dbReference type="ChEBI" id="CHEBI:57986"/>
        <dbReference type="ChEBI" id="CHEBI:58201"/>
        <dbReference type="EC" id="2.5.1.9"/>
    </reaction>
</comment>
<keyword evidence="7" id="KW-0686">Riboflavin biosynthesis</keyword>
<dbReference type="KEGG" id="dap:Dacet_1324"/>
<dbReference type="InterPro" id="IPR023366">
    <property type="entry name" value="ATP_synth_asu-like_sf"/>
</dbReference>
<dbReference type="OrthoDB" id="9788537at2"/>
<dbReference type="FunFam" id="2.40.30.20:FF:000003">
    <property type="entry name" value="Riboflavin synthase, alpha subunit"/>
    <property type="match status" value="1"/>
</dbReference>
<dbReference type="GO" id="GO:0004746">
    <property type="term" value="F:riboflavin synthase activity"/>
    <property type="evidence" value="ECO:0007669"/>
    <property type="project" value="UniProtKB-UniRule"/>
</dbReference>
<reference evidence="13 14" key="1">
    <citation type="journal article" date="2010" name="Stand. Genomic Sci.">
        <title>Complete genome sequence of Denitrovibrio acetiphilus type strain (N2460).</title>
        <authorList>
            <person name="Kiss H."/>
            <person name="Lang E."/>
            <person name="Lapidus A."/>
            <person name="Copeland A."/>
            <person name="Nolan M."/>
            <person name="Glavina Del Rio T."/>
            <person name="Chen F."/>
            <person name="Lucas S."/>
            <person name="Tice H."/>
            <person name="Cheng J.F."/>
            <person name="Han C."/>
            <person name="Goodwin L."/>
            <person name="Pitluck S."/>
            <person name="Liolios K."/>
            <person name="Pati A."/>
            <person name="Ivanova N."/>
            <person name="Mavromatis K."/>
            <person name="Chen A."/>
            <person name="Palaniappan K."/>
            <person name="Land M."/>
            <person name="Hauser L."/>
            <person name="Chang Y.J."/>
            <person name="Jeffries C.D."/>
            <person name="Detter J.C."/>
            <person name="Brettin T."/>
            <person name="Spring S."/>
            <person name="Rohde M."/>
            <person name="Goker M."/>
            <person name="Woyke T."/>
            <person name="Bristow J."/>
            <person name="Eisen J.A."/>
            <person name="Markowitz V."/>
            <person name="Hugenholtz P."/>
            <person name="Kyrpides N.C."/>
            <person name="Klenk H.P."/>
        </authorList>
    </citation>
    <scope>NUCLEOTIDE SEQUENCE [LARGE SCALE GENOMIC DNA]</scope>
    <source>
        <strain evidence="14">DSM 12809 / NBRC 114555 / N2460</strain>
    </source>
</reference>
<accession>D4H7U7</accession>
<dbReference type="PANTHER" id="PTHR21098">
    <property type="entry name" value="RIBOFLAVIN SYNTHASE ALPHA CHAIN"/>
    <property type="match status" value="1"/>
</dbReference>
<dbReference type="InterPro" id="IPR017938">
    <property type="entry name" value="Riboflavin_synthase-like_b-brl"/>
</dbReference>
<comment type="pathway">
    <text evidence="3">Cofactor biosynthesis; riboflavin biosynthesis; riboflavin from 2-hydroxy-3-oxobutyl phosphate and 5-amino-6-(D-ribitylamino)uracil: step 2/2.</text>
</comment>
<feature type="domain" description="Lumazine-binding" evidence="12">
    <location>
        <begin position="97"/>
        <end position="193"/>
    </location>
</feature>
<dbReference type="eggNOG" id="COG0307">
    <property type="taxonomic scope" value="Bacteria"/>
</dbReference>
<evidence type="ECO:0000256" key="7">
    <source>
        <dbReference type="ARBA" id="ARBA00022619"/>
    </source>
</evidence>
<feature type="repeat" description="Lumazine-binding" evidence="11">
    <location>
        <begin position="97"/>
        <end position="193"/>
    </location>
</feature>
<organism evidence="13 14">
    <name type="scientific">Denitrovibrio acetiphilus (strain DSM 12809 / NBRC 114555 / N2460)</name>
    <dbReference type="NCBI Taxonomy" id="522772"/>
    <lineage>
        <taxon>Bacteria</taxon>
        <taxon>Pseudomonadati</taxon>
        <taxon>Deferribacterota</taxon>
        <taxon>Deferribacteres</taxon>
        <taxon>Deferribacterales</taxon>
        <taxon>Geovibrionaceae</taxon>
        <taxon>Denitrovibrio</taxon>
    </lineage>
</organism>
<comment type="subunit">
    <text evidence="4">Homotrimer.</text>
</comment>
<evidence type="ECO:0000256" key="8">
    <source>
        <dbReference type="ARBA" id="ARBA00022679"/>
    </source>
</evidence>
<dbReference type="FunFam" id="2.40.30.20:FF:000004">
    <property type="entry name" value="Riboflavin synthase, alpha subunit"/>
    <property type="match status" value="1"/>
</dbReference>
<keyword evidence="9" id="KW-0677">Repeat</keyword>
<evidence type="ECO:0000256" key="2">
    <source>
        <dbReference type="ARBA" id="ARBA00002803"/>
    </source>
</evidence>
<dbReference type="EMBL" id="CP001968">
    <property type="protein sequence ID" value="ADD68096.1"/>
    <property type="molecule type" value="Genomic_DNA"/>
</dbReference>
<dbReference type="HOGENOM" id="CLU_034388_2_0_0"/>
<name>D4H7U7_DENA2</name>
<dbReference type="SUPFAM" id="SSF63380">
    <property type="entry name" value="Riboflavin synthase domain-like"/>
    <property type="match status" value="2"/>
</dbReference>
<dbReference type="Proteomes" id="UP000002012">
    <property type="component" value="Chromosome"/>
</dbReference>
<dbReference type="PANTHER" id="PTHR21098:SF12">
    <property type="entry name" value="RIBOFLAVIN SYNTHASE"/>
    <property type="match status" value="1"/>
</dbReference>
<evidence type="ECO:0000256" key="3">
    <source>
        <dbReference type="ARBA" id="ARBA00004887"/>
    </source>
</evidence>
<dbReference type="STRING" id="522772.Dacet_1324"/>
<comment type="function">
    <text evidence="2">Catalyzes the dismutation of two molecules of 6,7-dimethyl-8-ribityllumazine, resulting in the formation of riboflavin and 5-amino-6-(D-ribitylamino)uracil.</text>
</comment>
<evidence type="ECO:0000256" key="11">
    <source>
        <dbReference type="PROSITE-ProRule" id="PRU00524"/>
    </source>
</evidence>
<evidence type="ECO:0000259" key="12">
    <source>
        <dbReference type="PROSITE" id="PS51177"/>
    </source>
</evidence>
<protein>
    <recommendedName>
        <fullName evidence="6 10">Riboflavin synthase</fullName>
        <ecNumber evidence="5 10">2.5.1.9</ecNumber>
    </recommendedName>
</protein>
<evidence type="ECO:0000313" key="13">
    <source>
        <dbReference type="EMBL" id="ADD68096.1"/>
    </source>
</evidence>
<dbReference type="PIRSF" id="PIRSF000498">
    <property type="entry name" value="Riboflavin_syn_A"/>
    <property type="match status" value="1"/>
</dbReference>
<dbReference type="PaxDb" id="522772-Dacet_1324"/>
<dbReference type="FunCoup" id="D4H7U7">
    <property type="interactions" value="489"/>
</dbReference>
<gene>
    <name evidence="13" type="ordered locus">Dacet_1324</name>
</gene>
<dbReference type="NCBIfam" id="NF009566">
    <property type="entry name" value="PRK13020.1"/>
    <property type="match status" value="1"/>
</dbReference>
<dbReference type="AlphaFoldDB" id="D4H7U7"/>
<dbReference type="NCBIfam" id="NF006767">
    <property type="entry name" value="PRK09289.1"/>
    <property type="match status" value="1"/>
</dbReference>
<dbReference type="RefSeq" id="WP_013010618.1">
    <property type="nucleotide sequence ID" value="NC_013943.1"/>
</dbReference>
<keyword evidence="14" id="KW-1185">Reference proteome</keyword>
<evidence type="ECO:0000313" key="14">
    <source>
        <dbReference type="Proteomes" id="UP000002012"/>
    </source>
</evidence>
<keyword evidence="8 13" id="KW-0808">Transferase</keyword>
<dbReference type="InterPro" id="IPR001783">
    <property type="entry name" value="Lumazine-bd"/>
</dbReference>
<evidence type="ECO:0000256" key="9">
    <source>
        <dbReference type="ARBA" id="ARBA00022737"/>
    </source>
</evidence>
<sequence length="215" mass="23211">MFTGIIEEVGSVSSIDRKGDFAVLKIKCSKVLESTQIGDSIAVNGVCLTVTSMGTDTFCADISYETIKKSTFADITNGSGVNLERALTLSTRLGGHLVSGHVDAVGTIEKFTRNQSAYILTIRYPDDIDKYLASKGSVCVDGISLTTARCSNGTFEVAVIPHTYEGTSLKGKRQGSKVNLEVDMISRYLEKLLKSLEKTDTLMDNLSGLIGQEDY</sequence>
<dbReference type="NCBIfam" id="TIGR00187">
    <property type="entry name" value="ribE"/>
    <property type="match status" value="1"/>
</dbReference>
<dbReference type="InParanoid" id="D4H7U7"/>
<dbReference type="Pfam" id="PF00677">
    <property type="entry name" value="Lum_binding"/>
    <property type="match status" value="2"/>
</dbReference>